<gene>
    <name evidence="9" type="ORF">BU097_03690</name>
</gene>
<reference evidence="9 10" key="1">
    <citation type="journal article" date="2016" name="Front. Microbiol.">
        <title>Comprehensive Phylogenetic Analysis of Bovine Non-aureus Staphylococci Species Based on Whole-Genome Sequencing.</title>
        <authorList>
            <person name="Naushad S."/>
            <person name="Barkema H.W."/>
            <person name="Luby C."/>
            <person name="Condas L.A."/>
            <person name="Nobrega D.B."/>
            <person name="Carson D.A."/>
            <person name="De Buck J."/>
        </authorList>
    </citation>
    <scope>NUCLEOTIDE SEQUENCE [LARGE SCALE GENOMIC DNA]</scope>
    <source>
        <strain evidence="9 10">SNUC 102</strain>
    </source>
</reference>
<keyword evidence="5" id="KW-0572">Peptidoglycan-anchor</keyword>
<evidence type="ECO:0000313" key="9">
    <source>
        <dbReference type="EMBL" id="RIN11940.1"/>
    </source>
</evidence>
<evidence type="ECO:0000313" key="10">
    <source>
        <dbReference type="Proteomes" id="UP000285567"/>
    </source>
</evidence>
<keyword evidence="2" id="KW-0134">Cell wall</keyword>
<dbReference type="Proteomes" id="UP000285567">
    <property type="component" value="Unassembled WGS sequence"/>
</dbReference>
<keyword evidence="7" id="KW-0812">Transmembrane</keyword>
<dbReference type="Pfam" id="PF00746">
    <property type="entry name" value="Gram_pos_anchor"/>
    <property type="match status" value="1"/>
</dbReference>
<evidence type="ECO:0000256" key="5">
    <source>
        <dbReference type="ARBA" id="ARBA00023088"/>
    </source>
</evidence>
<organism evidence="9 10">
    <name type="scientific">Staphylococcus xylosus</name>
    <dbReference type="NCBI Taxonomy" id="1288"/>
    <lineage>
        <taxon>Bacteria</taxon>
        <taxon>Bacillati</taxon>
        <taxon>Bacillota</taxon>
        <taxon>Bacilli</taxon>
        <taxon>Bacillales</taxon>
        <taxon>Staphylococcaceae</taxon>
        <taxon>Staphylococcus</taxon>
    </lineage>
</organism>
<feature type="region of interest" description="Disordered" evidence="6">
    <location>
        <begin position="1"/>
        <end position="29"/>
    </location>
</feature>
<keyword evidence="4" id="KW-0732">Signal</keyword>
<keyword evidence="3" id="KW-0964">Secreted</keyword>
<proteinExistence type="predicted"/>
<evidence type="ECO:0000256" key="3">
    <source>
        <dbReference type="ARBA" id="ARBA00022525"/>
    </source>
</evidence>
<feature type="compositionally biased region" description="Polar residues" evidence="6">
    <location>
        <begin position="17"/>
        <end position="29"/>
    </location>
</feature>
<protein>
    <submittedName>
        <fullName evidence="9">LPXTG cell wall anchor domain-containing protein</fullName>
    </submittedName>
</protein>
<keyword evidence="7" id="KW-1133">Transmembrane helix</keyword>
<dbReference type="InterPro" id="IPR019931">
    <property type="entry name" value="LPXTG_anchor"/>
</dbReference>
<feature type="transmembrane region" description="Helical" evidence="7">
    <location>
        <begin position="28"/>
        <end position="45"/>
    </location>
</feature>
<dbReference type="PROSITE" id="PS50847">
    <property type="entry name" value="GRAM_POS_ANCHORING"/>
    <property type="match status" value="1"/>
</dbReference>
<name>A0A418IQJ5_STAXY</name>
<feature type="domain" description="Gram-positive cocci surface proteins LPxTG" evidence="8">
    <location>
        <begin position="18"/>
        <end position="55"/>
    </location>
</feature>
<comment type="caution">
    <text evidence="9">The sequence shown here is derived from an EMBL/GenBank/DDBJ whole genome shotgun (WGS) entry which is preliminary data.</text>
</comment>
<evidence type="ECO:0000259" key="8">
    <source>
        <dbReference type="PROSITE" id="PS50847"/>
    </source>
</evidence>
<evidence type="ECO:0000256" key="6">
    <source>
        <dbReference type="SAM" id="MobiDB-lite"/>
    </source>
</evidence>
<keyword evidence="10" id="KW-1185">Reference proteome</keyword>
<keyword evidence="7" id="KW-0472">Membrane</keyword>
<dbReference type="NCBIfam" id="TIGR01167">
    <property type="entry name" value="LPXTG_anchor"/>
    <property type="match status" value="1"/>
</dbReference>
<evidence type="ECO:0000256" key="4">
    <source>
        <dbReference type="ARBA" id="ARBA00022729"/>
    </source>
</evidence>
<sequence length="55" mass="6012">MVSKNSLNSNKKEDSKTLPNTGETNNQNSTILGSLFVAIGSLLLFRKRTKNSEGK</sequence>
<dbReference type="AlphaFoldDB" id="A0A418IQJ5"/>
<accession>A0A418IQJ5</accession>
<evidence type="ECO:0000256" key="1">
    <source>
        <dbReference type="ARBA" id="ARBA00004168"/>
    </source>
</evidence>
<dbReference type="EMBL" id="QXUL01000013">
    <property type="protein sequence ID" value="RIN11940.1"/>
    <property type="molecule type" value="Genomic_DNA"/>
</dbReference>
<evidence type="ECO:0000256" key="7">
    <source>
        <dbReference type="SAM" id="Phobius"/>
    </source>
</evidence>
<dbReference type="OrthoDB" id="6636047at2"/>
<evidence type="ECO:0000256" key="2">
    <source>
        <dbReference type="ARBA" id="ARBA00022512"/>
    </source>
</evidence>
<comment type="subcellular location">
    <subcellularLocation>
        <location evidence="1">Secreted</location>
        <location evidence="1">Cell wall</location>
        <topology evidence="1">Peptidoglycan-anchor</topology>
    </subcellularLocation>
</comment>